<evidence type="ECO:0000313" key="2">
    <source>
        <dbReference type="EMBL" id="TPX74924.1"/>
    </source>
</evidence>
<keyword evidence="3" id="KW-1185">Reference proteome</keyword>
<reference evidence="2 3" key="1">
    <citation type="journal article" date="2019" name="Sci. Rep.">
        <title>Comparative genomics of chytrid fungi reveal insights into the obligate biotrophic and pathogenic lifestyle of Synchytrium endobioticum.</title>
        <authorList>
            <person name="van de Vossenberg B.T.L.H."/>
            <person name="Warris S."/>
            <person name="Nguyen H.D.T."/>
            <person name="van Gent-Pelzer M.P.E."/>
            <person name="Joly D.L."/>
            <person name="van de Geest H.C."/>
            <person name="Bonants P.J.M."/>
            <person name="Smith D.S."/>
            <person name="Levesque C.A."/>
            <person name="van der Lee T.A.J."/>
        </authorList>
    </citation>
    <scope>NUCLEOTIDE SEQUENCE [LARGE SCALE GENOMIC DNA]</scope>
    <source>
        <strain evidence="2 3">CBS 675.73</strain>
    </source>
</reference>
<dbReference type="OrthoDB" id="2160955at2759"/>
<feature type="compositionally biased region" description="Low complexity" evidence="1">
    <location>
        <begin position="261"/>
        <end position="278"/>
    </location>
</feature>
<evidence type="ECO:0000313" key="3">
    <source>
        <dbReference type="Proteomes" id="UP000320333"/>
    </source>
</evidence>
<feature type="region of interest" description="Disordered" evidence="1">
    <location>
        <begin position="52"/>
        <end position="519"/>
    </location>
</feature>
<feature type="compositionally biased region" description="Basic and acidic residues" evidence="1">
    <location>
        <begin position="57"/>
        <end position="66"/>
    </location>
</feature>
<dbReference type="AlphaFoldDB" id="A0A507FFB0"/>
<name>A0A507FFB0_9FUNG</name>
<dbReference type="Proteomes" id="UP000320333">
    <property type="component" value="Unassembled WGS sequence"/>
</dbReference>
<feature type="region of interest" description="Disordered" evidence="1">
    <location>
        <begin position="1"/>
        <end position="30"/>
    </location>
</feature>
<proteinExistence type="predicted"/>
<accession>A0A507FFB0</accession>
<evidence type="ECO:0000256" key="1">
    <source>
        <dbReference type="SAM" id="MobiDB-lite"/>
    </source>
</evidence>
<feature type="compositionally biased region" description="Basic and acidic residues" evidence="1">
    <location>
        <begin position="445"/>
        <end position="454"/>
    </location>
</feature>
<feature type="compositionally biased region" description="Low complexity" evidence="1">
    <location>
        <begin position="235"/>
        <end position="248"/>
    </location>
</feature>
<dbReference type="EMBL" id="QEAP01000102">
    <property type="protein sequence ID" value="TPX74924.1"/>
    <property type="molecule type" value="Genomic_DNA"/>
</dbReference>
<comment type="caution">
    <text evidence="2">The sequence shown here is derived from an EMBL/GenBank/DDBJ whole genome shotgun (WGS) entry which is preliminary data.</text>
</comment>
<feature type="compositionally biased region" description="Polar residues" evidence="1">
    <location>
        <begin position="424"/>
        <end position="435"/>
    </location>
</feature>
<feature type="compositionally biased region" description="Basic and acidic residues" evidence="1">
    <location>
        <begin position="172"/>
        <end position="181"/>
    </location>
</feature>
<feature type="compositionally biased region" description="Acidic residues" evidence="1">
    <location>
        <begin position="218"/>
        <end position="231"/>
    </location>
</feature>
<sequence length="661" mass="72144">MFRKQSKTPDAKSGSTSRAVTPLPALPNDSQAIRKISDSFLFANHCETPSEQPLLISKDEKGHADEPQPVIKSVGLSLQPPTVKPQNAEIHEPDGTPATPNTKMRPESVEGSRNTAESGDGGRIQLHGDSDALDFQRIATPQVGYKPPHENFDDNDEEVDGSFSARQTRLRSISEAHDSKSTKRGNTLSAITEVPSSDERSRPATSVHFGDLKTGAEFQDEVEADDGDEQEVVQKSPKPSSSKAASPAMPLKIKTAMAPIKPTLPSKTQKSPSPQKKVVVSKKKLVQIDSPVKSGTKQATAATVPPKKPEAKALTYSKPAKPALKPPPKPIIKPSKPIQPVASENSESEEIAPYIDPQGSLDPEGSLDGEVDSSSHEENGADTNADDADDESLNEKTSVVEEDANPVSHSSAARGSSAKPANEHTANPKPQTPKSATKRHPPKSSPEDKQVSEKVKRRLRMKLDNDGFSAMGLASPSDDQVDTPDSQPQHKSYNEPPPPAHHPKATAPAKSKKSERPLTAKMPLTHNPASRRLSVKKVLKNSENVQLNNENWLAQPYPSSNMGYYDSPQGFERYAVPGRRSRMPSNTYYQDDMDPYYGYYNQNADPDPAFYEVDNAGMIRVNRVAYEDDFGDYMAPNPPQAYRYSDRIAGKYKAIGKYLFF</sequence>
<organism evidence="2 3">
    <name type="scientific">Chytriomyces confervae</name>
    <dbReference type="NCBI Taxonomy" id="246404"/>
    <lineage>
        <taxon>Eukaryota</taxon>
        <taxon>Fungi</taxon>
        <taxon>Fungi incertae sedis</taxon>
        <taxon>Chytridiomycota</taxon>
        <taxon>Chytridiomycota incertae sedis</taxon>
        <taxon>Chytridiomycetes</taxon>
        <taxon>Chytridiales</taxon>
        <taxon>Chytriomycetaceae</taxon>
        <taxon>Chytriomyces</taxon>
    </lineage>
</organism>
<gene>
    <name evidence="2" type="ORF">CcCBS67573_g03805</name>
</gene>
<protein>
    <submittedName>
        <fullName evidence="2">Uncharacterized protein</fullName>
    </submittedName>
</protein>